<accession>A0AAN6WSV8</accession>
<protein>
    <submittedName>
        <fullName evidence="4">Translation protein SH3-like domain-containing protein</fullName>
    </submittedName>
</protein>
<keyword evidence="5" id="KW-1185">Reference proteome</keyword>
<gene>
    <name evidence="4" type="ORF">QBC35DRAFT_253132</name>
</gene>
<dbReference type="InterPro" id="IPR001857">
    <property type="entry name" value="Ribosomal_bL19"/>
</dbReference>
<name>A0AAN6WSV8_9PEZI</name>
<dbReference type="Gene3D" id="2.30.30.790">
    <property type="match status" value="1"/>
</dbReference>
<dbReference type="GO" id="GO:0003735">
    <property type="term" value="F:structural constituent of ribosome"/>
    <property type="evidence" value="ECO:0007669"/>
    <property type="project" value="InterPro"/>
</dbReference>
<evidence type="ECO:0000313" key="5">
    <source>
        <dbReference type="Proteomes" id="UP001302126"/>
    </source>
</evidence>
<dbReference type="InterPro" id="IPR038657">
    <property type="entry name" value="Ribosomal_bL19_sf"/>
</dbReference>
<evidence type="ECO:0000256" key="1">
    <source>
        <dbReference type="ARBA" id="ARBA00005781"/>
    </source>
</evidence>
<reference evidence="4" key="1">
    <citation type="journal article" date="2023" name="Mol. Phylogenet. Evol.">
        <title>Genome-scale phylogeny and comparative genomics of the fungal order Sordariales.</title>
        <authorList>
            <person name="Hensen N."/>
            <person name="Bonometti L."/>
            <person name="Westerberg I."/>
            <person name="Brannstrom I.O."/>
            <person name="Guillou S."/>
            <person name="Cros-Aarteil S."/>
            <person name="Calhoun S."/>
            <person name="Haridas S."/>
            <person name="Kuo A."/>
            <person name="Mondo S."/>
            <person name="Pangilinan J."/>
            <person name="Riley R."/>
            <person name="LaButti K."/>
            <person name="Andreopoulos B."/>
            <person name="Lipzen A."/>
            <person name="Chen C."/>
            <person name="Yan M."/>
            <person name="Daum C."/>
            <person name="Ng V."/>
            <person name="Clum A."/>
            <person name="Steindorff A."/>
            <person name="Ohm R.A."/>
            <person name="Martin F."/>
            <person name="Silar P."/>
            <person name="Natvig D.O."/>
            <person name="Lalanne C."/>
            <person name="Gautier V."/>
            <person name="Ament-Velasquez S.L."/>
            <person name="Kruys A."/>
            <person name="Hutchinson M.I."/>
            <person name="Powell A.J."/>
            <person name="Barry K."/>
            <person name="Miller A.N."/>
            <person name="Grigoriev I.V."/>
            <person name="Debuchy R."/>
            <person name="Gladieux P."/>
            <person name="Hiltunen Thoren M."/>
            <person name="Johannesson H."/>
        </authorList>
    </citation>
    <scope>NUCLEOTIDE SEQUENCE</scope>
    <source>
        <strain evidence="4">PSN309</strain>
    </source>
</reference>
<comment type="caution">
    <text evidence="4">The sequence shown here is derived from an EMBL/GenBank/DDBJ whole genome shotgun (WGS) entry which is preliminary data.</text>
</comment>
<sequence>MNVAAPLARRPLGCLKASLRQVRQQRGFFRQMASAVSTTTAAPSTPAAEPALDFYKQIDRKTKKLRTAFAVYPTALAAGSPAVPTATTDPVPALHKAQIAKLDPTGVRTAMFAKTRDAAKVGDVLMVTHRRGGEPFAGVLLSIRRAGIDSAILLRNTLGKVGVEMWYKIYNRNVAGIEIVKRRKKRARRARLTYMRQPKHDMGSVEELVFAWKKSRQVFSTSKGGAKKAAAAKRK</sequence>
<dbReference type="EMBL" id="MU864413">
    <property type="protein sequence ID" value="KAK4186916.1"/>
    <property type="molecule type" value="Genomic_DNA"/>
</dbReference>
<proteinExistence type="inferred from homology"/>
<dbReference type="InterPro" id="IPR008991">
    <property type="entry name" value="Translation_prot_SH3-like_sf"/>
</dbReference>
<dbReference type="FunFam" id="2.30.30.790:FF:000007">
    <property type="entry name" value="Mitochondrial ribosomal protein, putative"/>
    <property type="match status" value="1"/>
</dbReference>
<comment type="similarity">
    <text evidence="1">Belongs to the bacterial ribosomal protein bL19 family.</text>
</comment>
<keyword evidence="3" id="KW-0687">Ribonucleoprotein</keyword>
<reference evidence="4" key="2">
    <citation type="submission" date="2023-05" db="EMBL/GenBank/DDBJ databases">
        <authorList>
            <consortium name="Lawrence Berkeley National Laboratory"/>
            <person name="Steindorff A."/>
            <person name="Hensen N."/>
            <person name="Bonometti L."/>
            <person name="Westerberg I."/>
            <person name="Brannstrom I.O."/>
            <person name="Guillou S."/>
            <person name="Cros-Aarteil S."/>
            <person name="Calhoun S."/>
            <person name="Haridas S."/>
            <person name="Kuo A."/>
            <person name="Mondo S."/>
            <person name="Pangilinan J."/>
            <person name="Riley R."/>
            <person name="Labutti K."/>
            <person name="Andreopoulos B."/>
            <person name="Lipzen A."/>
            <person name="Chen C."/>
            <person name="Yanf M."/>
            <person name="Daum C."/>
            <person name="Ng V."/>
            <person name="Clum A."/>
            <person name="Ohm R."/>
            <person name="Martin F."/>
            <person name="Silar P."/>
            <person name="Natvig D."/>
            <person name="Lalanne C."/>
            <person name="Gautier V."/>
            <person name="Ament-Velasquez S.L."/>
            <person name="Kruys A."/>
            <person name="Hutchinson M.I."/>
            <person name="Powell A.J."/>
            <person name="Barry K."/>
            <person name="Miller A.N."/>
            <person name="Grigoriev I.V."/>
            <person name="Debuchy R."/>
            <person name="Gladieux P."/>
            <person name="Thoren M.H."/>
            <person name="Johannesson H."/>
        </authorList>
    </citation>
    <scope>NUCLEOTIDE SEQUENCE</scope>
    <source>
        <strain evidence="4">PSN309</strain>
    </source>
</reference>
<dbReference type="Proteomes" id="UP001302126">
    <property type="component" value="Unassembled WGS sequence"/>
</dbReference>
<keyword evidence="2" id="KW-0689">Ribosomal protein</keyword>
<organism evidence="4 5">
    <name type="scientific">Podospora australis</name>
    <dbReference type="NCBI Taxonomy" id="1536484"/>
    <lineage>
        <taxon>Eukaryota</taxon>
        <taxon>Fungi</taxon>
        <taxon>Dikarya</taxon>
        <taxon>Ascomycota</taxon>
        <taxon>Pezizomycotina</taxon>
        <taxon>Sordariomycetes</taxon>
        <taxon>Sordariomycetidae</taxon>
        <taxon>Sordariales</taxon>
        <taxon>Podosporaceae</taxon>
        <taxon>Podospora</taxon>
    </lineage>
</organism>
<dbReference type="PANTHER" id="PTHR15680">
    <property type="entry name" value="RIBOSOMAL PROTEIN L19"/>
    <property type="match status" value="1"/>
</dbReference>
<dbReference type="SUPFAM" id="SSF50104">
    <property type="entry name" value="Translation proteins SH3-like domain"/>
    <property type="match status" value="1"/>
</dbReference>
<dbReference type="PANTHER" id="PTHR15680:SF9">
    <property type="entry name" value="LARGE RIBOSOMAL SUBUNIT PROTEIN BL19M"/>
    <property type="match status" value="1"/>
</dbReference>
<dbReference type="Pfam" id="PF01245">
    <property type="entry name" value="Ribosomal_L19"/>
    <property type="match status" value="1"/>
</dbReference>
<dbReference type="GO" id="GO:0006412">
    <property type="term" value="P:translation"/>
    <property type="evidence" value="ECO:0007669"/>
    <property type="project" value="InterPro"/>
</dbReference>
<dbReference type="AlphaFoldDB" id="A0AAN6WSV8"/>
<evidence type="ECO:0000256" key="2">
    <source>
        <dbReference type="ARBA" id="ARBA00022980"/>
    </source>
</evidence>
<dbReference type="GO" id="GO:0005762">
    <property type="term" value="C:mitochondrial large ribosomal subunit"/>
    <property type="evidence" value="ECO:0007669"/>
    <property type="project" value="TreeGrafter"/>
</dbReference>
<evidence type="ECO:0000313" key="4">
    <source>
        <dbReference type="EMBL" id="KAK4186916.1"/>
    </source>
</evidence>
<evidence type="ECO:0000256" key="3">
    <source>
        <dbReference type="ARBA" id="ARBA00023274"/>
    </source>
</evidence>